<protein>
    <recommendedName>
        <fullName evidence="12">CobW/HypB/UreG nucleotide-binding domain-containing protein</fullName>
    </recommendedName>
</protein>
<dbReference type="SUPFAM" id="SSF90002">
    <property type="entry name" value="Hypothetical protein YjiA, C-terminal domain"/>
    <property type="match status" value="1"/>
</dbReference>
<dbReference type="GO" id="GO:0005737">
    <property type="term" value="C:cytoplasm"/>
    <property type="evidence" value="ECO:0007669"/>
    <property type="project" value="TreeGrafter"/>
</dbReference>
<evidence type="ECO:0000256" key="5">
    <source>
        <dbReference type="ARBA" id="ARBA00023186"/>
    </source>
</evidence>
<feature type="domain" description="CobW/HypB/UreG nucleotide-binding" evidence="8">
    <location>
        <begin position="38"/>
        <end position="234"/>
    </location>
</feature>
<evidence type="ECO:0000313" key="11">
    <source>
        <dbReference type="Proteomes" id="UP000242525"/>
    </source>
</evidence>
<dbReference type="EMBL" id="CCBN010000021">
    <property type="protein sequence ID" value="CDO57395.1"/>
    <property type="molecule type" value="Genomic_DNA"/>
</dbReference>
<accession>A0A0J9XK30</accession>
<dbReference type="InterPro" id="IPR036627">
    <property type="entry name" value="CobW-likC_sf"/>
</dbReference>
<dbReference type="PANTHER" id="PTHR13748">
    <property type="entry name" value="COBW-RELATED"/>
    <property type="match status" value="1"/>
</dbReference>
<dbReference type="STRING" id="1173061.A0A0J9XK30"/>
<dbReference type="CDD" id="cd03112">
    <property type="entry name" value="CobW-like"/>
    <property type="match status" value="1"/>
</dbReference>
<keyword evidence="5" id="KW-0143">Chaperone</keyword>
<dbReference type="InterPro" id="IPR003495">
    <property type="entry name" value="CobW/HypB/UreG_nucleotide-bd"/>
</dbReference>
<keyword evidence="2" id="KW-0378">Hydrolase</keyword>
<dbReference type="AlphaFoldDB" id="A0A0J9XK30"/>
<evidence type="ECO:0000313" key="10">
    <source>
        <dbReference type="EMBL" id="CDO57395.1"/>
    </source>
</evidence>
<name>A0A0J9XK30_GEOCN</name>
<comment type="catalytic activity">
    <reaction evidence="7">
        <text>GTP + H2O = GDP + phosphate + H(+)</text>
        <dbReference type="Rhea" id="RHEA:19669"/>
        <dbReference type="ChEBI" id="CHEBI:15377"/>
        <dbReference type="ChEBI" id="CHEBI:15378"/>
        <dbReference type="ChEBI" id="CHEBI:37565"/>
        <dbReference type="ChEBI" id="CHEBI:43474"/>
        <dbReference type="ChEBI" id="CHEBI:58189"/>
    </reaction>
    <physiologicalReaction direction="left-to-right" evidence="7">
        <dbReference type="Rhea" id="RHEA:19670"/>
    </physiologicalReaction>
</comment>
<dbReference type="InterPro" id="IPR027417">
    <property type="entry name" value="P-loop_NTPase"/>
</dbReference>
<dbReference type="InterPro" id="IPR051316">
    <property type="entry name" value="Zinc-reg_GTPase_activator"/>
</dbReference>
<reference evidence="10" key="1">
    <citation type="submission" date="2014-03" db="EMBL/GenBank/DDBJ databases">
        <authorList>
            <person name="Casaregola S."/>
        </authorList>
    </citation>
    <scope>NUCLEOTIDE SEQUENCE [LARGE SCALE GENOMIC DNA]</scope>
    <source>
        <strain evidence="10">CLIB 918</strain>
    </source>
</reference>
<dbReference type="OrthoDB" id="258627at2759"/>
<evidence type="ECO:0000256" key="7">
    <source>
        <dbReference type="ARBA" id="ARBA00049117"/>
    </source>
</evidence>
<dbReference type="Pfam" id="PF02492">
    <property type="entry name" value="cobW"/>
    <property type="match status" value="1"/>
</dbReference>
<keyword evidence="1" id="KW-0547">Nucleotide-binding</keyword>
<dbReference type="Pfam" id="PF07683">
    <property type="entry name" value="CobW_C"/>
    <property type="match status" value="1"/>
</dbReference>
<evidence type="ECO:0000256" key="3">
    <source>
        <dbReference type="ARBA" id="ARBA00022833"/>
    </source>
</evidence>
<gene>
    <name evidence="10" type="ORF">BN980_GECA21s00516g</name>
</gene>
<sequence length="387" mass="42932">MDSDDEEVPQLVEVEPAAAIPAVGYKISGQDIPERKVPITIITGYLGSGKSTLLNYLTTQHEKKIAIILNEFGDSVDVEKSMIVKDGENEYEEWLELPNGCLCCTVKDSGVQAIENLMKRNGSFDYILLETSGVADPGPIAKMFWMDDGLASSIYLDGIVTVMDAGHIIKSLDDVSSSDHEHHGDIKHEQMTTALVQVAHADILILNKIDTVDAEQLKEVRKRVAGINSAAPLFETTYSKIPWDKLFDLKAYEARFDYDDASANEHTHGWHDPRISTITFSFAPLTAGELQKFETWIQLVLWENEVGGKPVEVHRLKGRLVDPNKEVKILQGVRQTYEIVDAKSDTDPEVLASAFPGKLVFIGKHLDRELIMAEFIKALGLPATSVQ</sequence>
<evidence type="ECO:0000256" key="2">
    <source>
        <dbReference type="ARBA" id="ARBA00022801"/>
    </source>
</evidence>
<keyword evidence="11" id="KW-1185">Reference proteome</keyword>
<dbReference type="Gene3D" id="3.40.50.300">
    <property type="entry name" value="P-loop containing nucleotide triphosphate hydrolases"/>
    <property type="match status" value="1"/>
</dbReference>
<keyword evidence="4" id="KW-0342">GTP-binding</keyword>
<dbReference type="SUPFAM" id="SSF52540">
    <property type="entry name" value="P-loop containing nucleoside triphosphate hydrolases"/>
    <property type="match status" value="1"/>
</dbReference>
<feature type="domain" description="CobW C-terminal" evidence="9">
    <location>
        <begin position="282"/>
        <end position="377"/>
    </location>
</feature>
<evidence type="ECO:0000259" key="8">
    <source>
        <dbReference type="Pfam" id="PF02492"/>
    </source>
</evidence>
<dbReference type="GO" id="GO:0016787">
    <property type="term" value="F:hydrolase activity"/>
    <property type="evidence" value="ECO:0007669"/>
    <property type="project" value="UniProtKB-KW"/>
</dbReference>
<evidence type="ECO:0000256" key="6">
    <source>
        <dbReference type="ARBA" id="ARBA00034320"/>
    </source>
</evidence>
<comment type="caution">
    <text evidence="10">The sequence shown here is derived from an EMBL/GenBank/DDBJ whole genome shotgun (WGS) entry which is preliminary data.</text>
</comment>
<dbReference type="Proteomes" id="UP000242525">
    <property type="component" value="Unassembled WGS sequence"/>
</dbReference>
<evidence type="ECO:0000256" key="1">
    <source>
        <dbReference type="ARBA" id="ARBA00022741"/>
    </source>
</evidence>
<evidence type="ECO:0000259" key="9">
    <source>
        <dbReference type="Pfam" id="PF07683"/>
    </source>
</evidence>
<organism evidence="10 11">
    <name type="scientific">Geotrichum candidum</name>
    <name type="common">Oospora lactis</name>
    <name type="synonym">Dipodascus geotrichum</name>
    <dbReference type="NCBI Taxonomy" id="1173061"/>
    <lineage>
        <taxon>Eukaryota</taxon>
        <taxon>Fungi</taxon>
        <taxon>Dikarya</taxon>
        <taxon>Ascomycota</taxon>
        <taxon>Saccharomycotina</taxon>
        <taxon>Dipodascomycetes</taxon>
        <taxon>Dipodascales</taxon>
        <taxon>Dipodascaceae</taxon>
        <taxon>Geotrichum</taxon>
    </lineage>
</organism>
<dbReference type="InterPro" id="IPR011629">
    <property type="entry name" value="CobW-like_C"/>
</dbReference>
<evidence type="ECO:0000256" key="4">
    <source>
        <dbReference type="ARBA" id="ARBA00023134"/>
    </source>
</evidence>
<proteinExistence type="inferred from homology"/>
<dbReference type="PANTHER" id="PTHR13748:SF31">
    <property type="entry name" value="ZINC-REGULATED GTPASE METALLOPROTEIN ACTIVATOR 1A-RELATED"/>
    <property type="match status" value="1"/>
</dbReference>
<dbReference type="Gene3D" id="3.30.1220.10">
    <property type="entry name" value="CobW-like, C-terminal domain"/>
    <property type="match status" value="1"/>
</dbReference>
<evidence type="ECO:0008006" key="12">
    <source>
        <dbReference type="Google" id="ProtNLM"/>
    </source>
</evidence>
<dbReference type="GO" id="GO:0005525">
    <property type="term" value="F:GTP binding"/>
    <property type="evidence" value="ECO:0007669"/>
    <property type="project" value="UniProtKB-KW"/>
</dbReference>
<keyword evidence="3" id="KW-0862">Zinc</keyword>
<comment type="similarity">
    <text evidence="6">Belongs to the SIMIBI class G3E GTPase family. ZNG1 subfamily.</text>
</comment>